<feature type="signal peptide" evidence="2">
    <location>
        <begin position="1"/>
        <end position="23"/>
    </location>
</feature>
<feature type="transmembrane region" description="Helical" evidence="1">
    <location>
        <begin position="39"/>
        <end position="63"/>
    </location>
</feature>
<evidence type="ECO:0008006" key="5">
    <source>
        <dbReference type="Google" id="ProtNLM"/>
    </source>
</evidence>
<dbReference type="EMBL" id="WTYR01000001">
    <property type="protein sequence ID" value="MXP10166.1"/>
    <property type="molecule type" value="Genomic_DNA"/>
</dbReference>
<keyword evidence="1" id="KW-1133">Transmembrane helix</keyword>
<evidence type="ECO:0000256" key="1">
    <source>
        <dbReference type="SAM" id="Phobius"/>
    </source>
</evidence>
<keyword evidence="1" id="KW-0472">Membrane</keyword>
<protein>
    <recommendedName>
        <fullName evidence="5">Ferrochelatase</fullName>
    </recommendedName>
</protein>
<accession>A0A6I4U372</accession>
<reference evidence="3 4" key="1">
    <citation type="submission" date="2019-12" db="EMBL/GenBank/DDBJ databases">
        <title>Genomic-based taxomic classification of the family Erythrobacteraceae.</title>
        <authorList>
            <person name="Xu L."/>
        </authorList>
    </citation>
    <scope>NUCLEOTIDE SEQUENCE [LARGE SCALE GENOMIC DNA]</scope>
    <source>
        <strain evidence="3 4">LMG 29519</strain>
    </source>
</reference>
<feature type="chain" id="PRO_5026017806" description="Ferrochelatase" evidence="2">
    <location>
        <begin position="24"/>
        <end position="72"/>
    </location>
</feature>
<evidence type="ECO:0000313" key="3">
    <source>
        <dbReference type="EMBL" id="MXP10166.1"/>
    </source>
</evidence>
<proteinExistence type="predicted"/>
<evidence type="ECO:0000313" key="4">
    <source>
        <dbReference type="Proteomes" id="UP000429229"/>
    </source>
</evidence>
<organism evidence="3 4">
    <name type="scientific">Alteriqipengyuania halimionae</name>
    <dbReference type="NCBI Taxonomy" id="1926630"/>
    <lineage>
        <taxon>Bacteria</taxon>
        <taxon>Pseudomonadati</taxon>
        <taxon>Pseudomonadota</taxon>
        <taxon>Alphaproteobacteria</taxon>
        <taxon>Sphingomonadales</taxon>
        <taxon>Erythrobacteraceae</taxon>
        <taxon>Alteriqipengyuania</taxon>
    </lineage>
</organism>
<comment type="caution">
    <text evidence="3">The sequence shown here is derived from an EMBL/GenBank/DDBJ whole genome shotgun (WGS) entry which is preliminary data.</text>
</comment>
<gene>
    <name evidence="3" type="ORF">GRI68_08235</name>
</gene>
<dbReference type="RefSeq" id="WP_160616799.1">
    <property type="nucleotide sequence ID" value="NZ_WTYR01000001.1"/>
</dbReference>
<keyword evidence="2" id="KW-0732">Signal</keyword>
<evidence type="ECO:0000256" key="2">
    <source>
        <dbReference type="SAM" id="SignalP"/>
    </source>
</evidence>
<keyword evidence="4" id="KW-1185">Reference proteome</keyword>
<sequence>MTIIKNTLAGVSAAMLVASPVMAQVQADRTAAPAEDGEQLFGGNILLSLLAVAAVVAGIVVIADDDDEPVSP</sequence>
<dbReference type="AlphaFoldDB" id="A0A6I4U372"/>
<dbReference type="Proteomes" id="UP000429229">
    <property type="component" value="Unassembled WGS sequence"/>
</dbReference>
<keyword evidence="1" id="KW-0812">Transmembrane</keyword>
<name>A0A6I4U372_9SPHN</name>